<evidence type="ECO:0000313" key="1">
    <source>
        <dbReference type="EnsemblMetazoa" id="RPRC012432-PA"/>
    </source>
</evidence>
<organism evidence="1 2">
    <name type="scientific">Rhodnius prolixus</name>
    <name type="common">Triatomid bug</name>
    <dbReference type="NCBI Taxonomy" id="13249"/>
    <lineage>
        <taxon>Eukaryota</taxon>
        <taxon>Metazoa</taxon>
        <taxon>Ecdysozoa</taxon>
        <taxon>Arthropoda</taxon>
        <taxon>Hexapoda</taxon>
        <taxon>Insecta</taxon>
        <taxon>Pterygota</taxon>
        <taxon>Neoptera</taxon>
        <taxon>Paraneoptera</taxon>
        <taxon>Hemiptera</taxon>
        <taxon>Heteroptera</taxon>
        <taxon>Panheteroptera</taxon>
        <taxon>Cimicomorpha</taxon>
        <taxon>Reduviidae</taxon>
        <taxon>Triatominae</taxon>
        <taxon>Rhodnius</taxon>
    </lineage>
</organism>
<protein>
    <submittedName>
        <fullName evidence="1">Uncharacterized protein</fullName>
    </submittedName>
</protein>
<proteinExistence type="predicted"/>
<reference evidence="1" key="1">
    <citation type="submission" date="2015-05" db="UniProtKB">
        <authorList>
            <consortium name="EnsemblMetazoa"/>
        </authorList>
    </citation>
    <scope>IDENTIFICATION</scope>
</reference>
<evidence type="ECO:0000313" key="2">
    <source>
        <dbReference type="Proteomes" id="UP000015103"/>
    </source>
</evidence>
<name>T1I810_RHOPR</name>
<sequence>EVLRFLLELVPLSIEGFELLDTDFAQGIMF</sequence>
<dbReference type="Proteomes" id="UP000015103">
    <property type="component" value="Unassembled WGS sequence"/>
</dbReference>
<dbReference type="EnsemblMetazoa" id="RPRC012432-RA">
    <property type="protein sequence ID" value="RPRC012432-PA"/>
    <property type="gene ID" value="RPRC012432"/>
</dbReference>
<dbReference type="InParanoid" id="T1I810"/>
<accession>T1I810</accession>
<dbReference type="HOGENOM" id="CLU_3408220_0_0_1"/>
<keyword evidence="2" id="KW-1185">Reference proteome</keyword>
<dbReference type="AlphaFoldDB" id="T1I810"/>
<dbReference type="EMBL" id="ACPB03017152">
    <property type="status" value="NOT_ANNOTATED_CDS"/>
    <property type="molecule type" value="Genomic_DNA"/>
</dbReference>